<gene>
    <name evidence="1" type="ORF">NP493_68g01027</name>
</gene>
<reference evidence="1" key="1">
    <citation type="journal article" date="2023" name="Mol. Biol. Evol.">
        <title>Third-Generation Sequencing Reveals the Adaptive Role of the Epigenome in Three Deep-Sea Polychaetes.</title>
        <authorList>
            <person name="Perez M."/>
            <person name="Aroh O."/>
            <person name="Sun Y."/>
            <person name="Lan Y."/>
            <person name="Juniper S.K."/>
            <person name="Young C.R."/>
            <person name="Angers B."/>
            <person name="Qian P.Y."/>
        </authorList>
    </citation>
    <scope>NUCLEOTIDE SEQUENCE</scope>
    <source>
        <strain evidence="1">R07B-5</strain>
    </source>
</reference>
<dbReference type="AlphaFoldDB" id="A0AAD9P9Y2"/>
<proteinExistence type="predicted"/>
<comment type="caution">
    <text evidence="1">The sequence shown here is derived from an EMBL/GenBank/DDBJ whole genome shotgun (WGS) entry which is preliminary data.</text>
</comment>
<keyword evidence="2" id="KW-1185">Reference proteome</keyword>
<evidence type="ECO:0000313" key="1">
    <source>
        <dbReference type="EMBL" id="KAK2190785.1"/>
    </source>
</evidence>
<dbReference type="Proteomes" id="UP001209878">
    <property type="component" value="Unassembled WGS sequence"/>
</dbReference>
<evidence type="ECO:0000313" key="2">
    <source>
        <dbReference type="Proteomes" id="UP001209878"/>
    </source>
</evidence>
<protein>
    <submittedName>
        <fullName evidence="1">Uncharacterized protein</fullName>
    </submittedName>
</protein>
<name>A0AAD9P9Y2_RIDPI</name>
<accession>A0AAD9P9Y2</accession>
<dbReference type="EMBL" id="JAODUO010000068">
    <property type="protein sequence ID" value="KAK2190785.1"/>
    <property type="molecule type" value="Genomic_DNA"/>
</dbReference>
<sequence length="179" mass="20242">MCAVVNRVGVLQLRHRHRHRKSRLPRVVTITDEPNLSATTSRINSHIRWRNATRSPFNSHRNAASPKRVAVLHLRYRHRKSGMPRVVTITDELNLSAATSRIHTPVDAATITVQLASKRDIAKALQEQQAEFGATRRLLSIRYPTIQCYRSNSRLTYDYVNIASVCEAEGPRATVAVTV</sequence>
<organism evidence="1 2">
    <name type="scientific">Ridgeia piscesae</name>
    <name type="common">Tubeworm</name>
    <dbReference type="NCBI Taxonomy" id="27915"/>
    <lineage>
        <taxon>Eukaryota</taxon>
        <taxon>Metazoa</taxon>
        <taxon>Spiralia</taxon>
        <taxon>Lophotrochozoa</taxon>
        <taxon>Annelida</taxon>
        <taxon>Polychaeta</taxon>
        <taxon>Sedentaria</taxon>
        <taxon>Canalipalpata</taxon>
        <taxon>Sabellida</taxon>
        <taxon>Siboglinidae</taxon>
        <taxon>Ridgeia</taxon>
    </lineage>
</organism>